<accession>A0ABQ5BRR2</accession>
<dbReference type="SUPFAM" id="SSF53474">
    <property type="entry name" value="alpha/beta-Hydrolases"/>
    <property type="match status" value="1"/>
</dbReference>
<dbReference type="EMBL" id="BQNB010013476">
    <property type="protein sequence ID" value="GJT16468.1"/>
    <property type="molecule type" value="Genomic_DNA"/>
</dbReference>
<dbReference type="GO" id="GO:0003964">
    <property type="term" value="F:RNA-directed DNA polymerase activity"/>
    <property type="evidence" value="ECO:0007669"/>
    <property type="project" value="UniProtKB-KW"/>
</dbReference>
<gene>
    <name evidence="5" type="ORF">Tco_0875174</name>
</gene>
<keyword evidence="5" id="KW-0548">Nucleotidyltransferase</keyword>
<dbReference type="Pfam" id="PF00326">
    <property type="entry name" value="Peptidase_S9"/>
    <property type="match status" value="2"/>
</dbReference>
<sequence>MRRLISEHLNLLRTEIVTLDSDEGTPGLSGSGPGRVWDISSSVAKASLPKENTDEDIWSSGTPQLGNVLAQNSLSGTRYLPCRLTLLKSLLGSIPLFLRSKVRVLESIPGQFFNGHDVGSNKATWVKWNSVLTDKKHGGLGVFSLYALNRGLMLKWVWKFLTQKESLWTKVITAIHGVNGNLYSECKMGGRSCWLSIVNEIRVLQIKGVDIFEFLKLRLGNGDMIKFWLDNWYEGGILKNILPRLYALETEKEVTVSSKLNDLNLECSFRRTVRGWVWSLENSGEFTVASTRKLIDGVRLPKISDMTRWVKCVPIKVNILAWKIRSDALPTRINISRRGIDIQSISCPICDHGAETSDHLFFKCNMVREIGRKIARWWNINFEEVNSYEEWKTWIVSCRMDTKLKHMFEVFVKLYQLVLVSVPHGLDFMYALGHLESALKPQVLEFILTRVQELAVAGWSKFRVVFLCEIGNKKRRASGSRLGGSCEVSEPCLASNRRSSRMHVSSPFSLGVKAKHVGLSDIEGQDEKTQPIIAEDMRERWETIDHPVVHKIQDINESGETEELEKYCSPKIVERCKAQHKICDMQGTFYDNKILHISKVEFQTQQVSNSQNERLSLLDRNWVVAFADVRGGGGADLSWHKSGSGLNKLNTINDFISSAINMHPVLFRAADLKVPFLDIYNTLLDPNLPLTVLDYEEFRNPQIKTDFDSIMKYSPYDNIRKHICYPAMLVTSSYYDSRTSGNKCLSLSMSKCYDATANASIDGPKHPWERVTSASWQKFHDPENKHTLSHTLKADNLNHKLNPEEGNFYTTRAITIRAPVPWFLRKIVGQDICHCVESTIVDAKTRSMQLATRTSVYRNTWRTRLRTLDTTFQSNTNWTLVVDSCQGMSVVPFWYRTGTVFGIPDFFPTYIQCPVPGTVS</sequence>
<comment type="caution">
    <text evidence="5">The sequence shown here is derived from an EMBL/GenBank/DDBJ whole genome shotgun (WGS) entry which is preliminary data.</text>
</comment>
<proteinExistence type="predicted"/>
<dbReference type="Pfam" id="PF13966">
    <property type="entry name" value="zf-RVT"/>
    <property type="match status" value="1"/>
</dbReference>
<evidence type="ECO:0000256" key="3">
    <source>
        <dbReference type="ARBA" id="ARBA00045448"/>
    </source>
</evidence>
<dbReference type="InterPro" id="IPR032710">
    <property type="entry name" value="NTF2-like_dom_sf"/>
</dbReference>
<evidence type="ECO:0000256" key="2">
    <source>
        <dbReference type="ARBA" id="ARBA00042165"/>
    </source>
</evidence>
<dbReference type="Pfam" id="PF04707">
    <property type="entry name" value="PRELI"/>
    <property type="match status" value="1"/>
</dbReference>
<dbReference type="InterPro" id="IPR029058">
    <property type="entry name" value="AB_hydrolase_fold"/>
</dbReference>
<dbReference type="Proteomes" id="UP001151760">
    <property type="component" value="Unassembled WGS sequence"/>
</dbReference>
<organism evidence="5 6">
    <name type="scientific">Tanacetum coccineum</name>
    <dbReference type="NCBI Taxonomy" id="301880"/>
    <lineage>
        <taxon>Eukaryota</taxon>
        <taxon>Viridiplantae</taxon>
        <taxon>Streptophyta</taxon>
        <taxon>Embryophyta</taxon>
        <taxon>Tracheophyta</taxon>
        <taxon>Spermatophyta</taxon>
        <taxon>Magnoliopsida</taxon>
        <taxon>eudicotyledons</taxon>
        <taxon>Gunneridae</taxon>
        <taxon>Pentapetalae</taxon>
        <taxon>asterids</taxon>
        <taxon>campanulids</taxon>
        <taxon>Asterales</taxon>
        <taxon>Asteraceae</taxon>
        <taxon>Asteroideae</taxon>
        <taxon>Anthemideae</taxon>
        <taxon>Anthemidinae</taxon>
        <taxon>Tanacetum</taxon>
    </lineage>
</organism>
<name>A0ABQ5BRR2_9ASTR</name>
<dbReference type="InterPro" id="IPR006797">
    <property type="entry name" value="PRELI/MSF1_dom"/>
</dbReference>
<keyword evidence="5" id="KW-0808">Transferase</keyword>
<dbReference type="PROSITE" id="PS50904">
    <property type="entry name" value="PRELI_MSF1"/>
    <property type="match status" value="1"/>
</dbReference>
<feature type="domain" description="PRELI/MSF1" evidence="4">
    <location>
        <begin position="755"/>
        <end position="920"/>
    </location>
</feature>
<dbReference type="InterPro" id="IPR051543">
    <property type="entry name" value="Serine_Peptidase_S9A"/>
</dbReference>
<dbReference type="SUPFAM" id="SSF54427">
    <property type="entry name" value="NTF2-like"/>
    <property type="match status" value="1"/>
</dbReference>
<evidence type="ECO:0000259" key="4">
    <source>
        <dbReference type="PROSITE" id="PS50904"/>
    </source>
</evidence>
<evidence type="ECO:0000313" key="6">
    <source>
        <dbReference type="Proteomes" id="UP001151760"/>
    </source>
</evidence>
<evidence type="ECO:0000313" key="5">
    <source>
        <dbReference type="EMBL" id="GJT16468.1"/>
    </source>
</evidence>
<evidence type="ECO:0000256" key="1">
    <source>
        <dbReference type="ARBA" id="ARBA00039290"/>
    </source>
</evidence>
<keyword evidence="6" id="KW-1185">Reference proteome</keyword>
<dbReference type="Gene3D" id="3.40.50.1820">
    <property type="entry name" value="alpha/beta hydrolase"/>
    <property type="match status" value="2"/>
</dbReference>
<dbReference type="InterPro" id="IPR001375">
    <property type="entry name" value="Peptidase_S9_cat"/>
</dbReference>
<dbReference type="InterPro" id="IPR026960">
    <property type="entry name" value="RVT-Znf"/>
</dbReference>
<reference evidence="5" key="1">
    <citation type="journal article" date="2022" name="Int. J. Mol. Sci.">
        <title>Draft Genome of Tanacetum Coccineum: Genomic Comparison of Closely Related Tanacetum-Family Plants.</title>
        <authorList>
            <person name="Yamashiro T."/>
            <person name="Shiraishi A."/>
            <person name="Nakayama K."/>
            <person name="Satake H."/>
        </authorList>
    </citation>
    <scope>NUCLEOTIDE SEQUENCE</scope>
</reference>
<dbReference type="PANTHER" id="PTHR11757">
    <property type="entry name" value="PROTEASE FAMILY S9A OLIGOPEPTIDASE"/>
    <property type="match status" value="1"/>
</dbReference>
<reference evidence="5" key="2">
    <citation type="submission" date="2022-01" db="EMBL/GenBank/DDBJ databases">
        <authorList>
            <person name="Yamashiro T."/>
            <person name="Shiraishi A."/>
            <person name="Satake H."/>
            <person name="Nakayama K."/>
        </authorList>
    </citation>
    <scope>NUCLEOTIDE SEQUENCE</scope>
</reference>
<protein>
    <recommendedName>
        <fullName evidence="1">Prolyl endopeptidase-like</fullName>
    </recommendedName>
    <alternativeName>
        <fullName evidence="2">Prolylendopeptidase-like</fullName>
    </alternativeName>
</protein>
<comment type="function">
    <text evidence="3">Serine peptidase whose precise substrate specificity remains unclear. Does not cleave peptides after a arginine or lysine residue. Regulates trans-Golgi network morphology and sorting by regulating the membrane binding of the AP-1 complex. May play a role in the regulation of synaptic vesicle exocytosis.</text>
</comment>
<dbReference type="PANTHER" id="PTHR11757:SF12">
    <property type="entry name" value="PROLYL ENDOPEPTIDASE"/>
    <property type="match status" value="1"/>
</dbReference>
<keyword evidence="5" id="KW-0695">RNA-directed DNA polymerase</keyword>